<evidence type="ECO:0000256" key="1">
    <source>
        <dbReference type="ARBA" id="ARBA00002302"/>
    </source>
</evidence>
<dbReference type="PROSITE" id="PS51151">
    <property type="entry name" value="NAC_AB"/>
    <property type="match status" value="1"/>
</dbReference>
<dbReference type="InterPro" id="IPR002715">
    <property type="entry name" value="Nas_poly-pep-assoc_cplx_dom"/>
</dbReference>
<feature type="compositionally biased region" description="Basic and acidic residues" evidence="15">
    <location>
        <begin position="77"/>
        <end position="87"/>
    </location>
</feature>
<dbReference type="OrthoDB" id="8033832at2759"/>
<keyword evidence="8" id="KW-0678">Repressor</keyword>
<evidence type="ECO:0000256" key="9">
    <source>
        <dbReference type="ARBA" id="ARBA00022927"/>
    </source>
</evidence>
<dbReference type="Pfam" id="PF01849">
    <property type="entry name" value="NAC"/>
    <property type="match status" value="1"/>
</dbReference>
<comment type="subcellular location">
    <subcellularLocation>
        <location evidence="3">Cytoplasm</location>
    </subcellularLocation>
    <subcellularLocation>
        <location evidence="2">Nucleus</location>
    </subcellularLocation>
</comment>
<sequence>MEYHAVPPEERAKDAKGNDLPWAYVSKDDLRSVRKPPEESGPFGKKRVRYGPTRRMPVPPIRRDNPNVAEFTRLMQQHRDVRRKDTTDESSQNDSKKSSNEKVATECILYGYKNKDIEWKVIDKYERISGGLICEDYARTDPIASLAMSGSAGADVVIRTGLTPDANRKSKRYDGGSHWIKVTFETLPAAEQAISYSPQIIDGYKVYCDFYHGHGPKEDVPIPTEETRARLIAAAQAKGLAGNSTGAAFEIPAAEASGTTRNHPTSSPDEVNYPTIPTDTTSDNQSHLRPTQPHINSLFNRSLNWDRTQKAASTSTGSPHATATAASSSGNNDFRQRHAPHADASSKSNAGNAAPTADQKESGPSQNREGYSTIFPGARLATLRPVSDALPPTPSLKRRILQAIPGFGWLTGEVVGEGPALHEDGSFDYDKSNFYWQLVYSVDQCFGTDLGKGTPRRKVKKVHKTSGTDDKKLQTALKKMNVQPIQPIDEVNMFKEDGNVIHFAAPKVHASVPSNTFAVYGNGEEKELTELVPGILNQLGPDSLASLRKLAESYQSMQKKEGEKKEDEEDDDEIPELVEGTNFESKVE</sequence>
<dbReference type="EMBL" id="AZGZ01000016">
    <property type="protein sequence ID" value="KZZ90635.1"/>
    <property type="molecule type" value="Genomic_DNA"/>
</dbReference>
<evidence type="ECO:0000256" key="6">
    <source>
        <dbReference type="ARBA" id="ARBA00022448"/>
    </source>
</evidence>
<feature type="compositionally biased region" description="Polar residues" evidence="15">
    <location>
        <begin position="257"/>
        <end position="294"/>
    </location>
</feature>
<feature type="region of interest" description="Disordered" evidence="15">
    <location>
        <begin position="1"/>
        <end position="20"/>
    </location>
</feature>
<reference evidence="17 18" key="1">
    <citation type="journal article" date="2016" name="Genome Biol. Evol.">
        <title>Divergent and convergent evolution of fungal pathogenicity.</title>
        <authorList>
            <person name="Shang Y."/>
            <person name="Xiao G."/>
            <person name="Zheng P."/>
            <person name="Cen K."/>
            <person name="Zhan S."/>
            <person name="Wang C."/>
        </authorList>
    </citation>
    <scope>NUCLEOTIDE SEQUENCE [LARGE SCALE GENOMIC DNA]</scope>
    <source>
        <strain evidence="17 18">ARSEF 7405</strain>
    </source>
</reference>
<keyword evidence="12" id="KW-0539">Nucleus</keyword>
<proteinExistence type="inferred from homology"/>
<evidence type="ECO:0000256" key="8">
    <source>
        <dbReference type="ARBA" id="ARBA00022491"/>
    </source>
</evidence>
<name>A0A167XYK8_9EURO</name>
<feature type="region of interest" description="Disordered" evidence="15">
    <location>
        <begin position="31"/>
        <end position="100"/>
    </location>
</feature>
<keyword evidence="11 14" id="KW-0804">Transcription</keyword>
<feature type="compositionally biased region" description="Basic and acidic residues" evidence="15">
    <location>
        <begin position="1"/>
        <end position="17"/>
    </location>
</feature>
<accession>A0A167XYK8</accession>
<comment type="subunit">
    <text evidence="13">Part of the nascent polypeptide-associated complex (NAC), consisting of EGD2 and EGD1. NAC associates with ribosomes via EGD1.</text>
</comment>
<dbReference type="InterPro" id="IPR012677">
    <property type="entry name" value="Nucleotide-bd_a/b_plait_sf"/>
</dbReference>
<evidence type="ECO:0000256" key="10">
    <source>
        <dbReference type="ARBA" id="ARBA00023015"/>
    </source>
</evidence>
<dbReference type="InterPro" id="IPR039370">
    <property type="entry name" value="BTF3"/>
</dbReference>
<keyword evidence="9" id="KW-0653">Protein transport</keyword>
<dbReference type="SMART" id="SM01407">
    <property type="entry name" value="NAC"/>
    <property type="match status" value="1"/>
</dbReference>
<dbReference type="Gene3D" id="2.20.70.30">
    <property type="entry name" value="Nascent polypeptide-associated complex domain"/>
    <property type="match status" value="1"/>
</dbReference>
<evidence type="ECO:0000256" key="7">
    <source>
        <dbReference type="ARBA" id="ARBA00022490"/>
    </source>
</evidence>
<comment type="function">
    <text evidence="1">Component of the nascent polypeptide-associated complex (NAC), a dynamic component of the ribosomal exit tunnel, protecting the emerging polypeptides from interaction with other cytoplasmic proteins to ensure appropriate nascent protein targeting. The NAC complex also promotes mitochondrial protein import by enhancing productive ribosome interactions with the outer mitochondrial membrane and blocks the inappropriate interaction of ribosomes translating non-secretory nascent polypeptides with translocation sites in the membrane of the endoplasmic reticulum. EGD1 may act as a transcription factor that exert a negative effect on the expression of several genes that are transcribed by RNA polymerase II.</text>
</comment>
<protein>
    <recommendedName>
        <fullName evidence="5 14">Nascent polypeptide-associated complex subunit beta</fullName>
    </recommendedName>
</protein>
<evidence type="ECO:0000313" key="17">
    <source>
        <dbReference type="EMBL" id="KZZ90635.1"/>
    </source>
</evidence>
<evidence type="ECO:0000256" key="11">
    <source>
        <dbReference type="ARBA" id="ARBA00023163"/>
    </source>
</evidence>
<dbReference type="InterPro" id="IPR038187">
    <property type="entry name" value="NAC_A/B_dom_sf"/>
</dbReference>
<evidence type="ECO:0000256" key="2">
    <source>
        <dbReference type="ARBA" id="ARBA00004123"/>
    </source>
</evidence>
<feature type="region of interest" description="Disordered" evidence="15">
    <location>
        <begin position="307"/>
        <end position="372"/>
    </location>
</feature>
<feature type="region of interest" description="Disordered" evidence="15">
    <location>
        <begin position="255"/>
        <end position="294"/>
    </location>
</feature>
<dbReference type="VEuPathDB" id="FungiDB:AAP_03730"/>
<feature type="compositionally biased region" description="Acidic residues" evidence="15">
    <location>
        <begin position="566"/>
        <end position="576"/>
    </location>
</feature>
<comment type="similarity">
    <text evidence="4 14">Belongs to the NAC-beta family.</text>
</comment>
<dbReference type="Proteomes" id="UP000242877">
    <property type="component" value="Unassembled WGS sequence"/>
</dbReference>
<dbReference type="FunFam" id="2.20.70.30:FF:000003">
    <property type="entry name" value="Nascent polypeptide-associated complex subunit beta"/>
    <property type="match status" value="1"/>
</dbReference>
<keyword evidence="10 14" id="KW-0805">Transcription regulation</keyword>
<dbReference type="CDD" id="cd22055">
    <property type="entry name" value="NAC_BTF3"/>
    <property type="match status" value="1"/>
</dbReference>
<evidence type="ECO:0000313" key="18">
    <source>
        <dbReference type="Proteomes" id="UP000242877"/>
    </source>
</evidence>
<evidence type="ECO:0000256" key="4">
    <source>
        <dbReference type="ARBA" id="ARBA00005296"/>
    </source>
</evidence>
<keyword evidence="6" id="KW-0813">Transport</keyword>
<gene>
    <name evidence="17" type="ORF">AAP_03730</name>
</gene>
<evidence type="ECO:0000259" key="16">
    <source>
        <dbReference type="PROSITE" id="PS51151"/>
    </source>
</evidence>
<keyword evidence="18" id="KW-1185">Reference proteome</keyword>
<dbReference type="Gene3D" id="3.30.70.330">
    <property type="match status" value="1"/>
</dbReference>
<evidence type="ECO:0000256" key="3">
    <source>
        <dbReference type="ARBA" id="ARBA00004496"/>
    </source>
</evidence>
<evidence type="ECO:0000256" key="14">
    <source>
        <dbReference type="RuleBase" id="RU361272"/>
    </source>
</evidence>
<dbReference type="GO" id="GO:0005737">
    <property type="term" value="C:cytoplasm"/>
    <property type="evidence" value="ECO:0007669"/>
    <property type="project" value="UniProtKB-SubCell"/>
</dbReference>
<evidence type="ECO:0000256" key="13">
    <source>
        <dbReference type="ARBA" id="ARBA00025826"/>
    </source>
</evidence>
<dbReference type="GO" id="GO:0005634">
    <property type="term" value="C:nucleus"/>
    <property type="evidence" value="ECO:0007669"/>
    <property type="project" value="UniProtKB-SubCell"/>
</dbReference>
<evidence type="ECO:0000256" key="15">
    <source>
        <dbReference type="SAM" id="MobiDB-lite"/>
    </source>
</evidence>
<feature type="compositionally biased region" description="Low complexity" evidence="15">
    <location>
        <begin position="311"/>
        <end position="329"/>
    </location>
</feature>
<feature type="region of interest" description="Disordered" evidence="15">
    <location>
        <begin position="554"/>
        <end position="588"/>
    </location>
</feature>
<feature type="domain" description="NAC-A/B" evidence="16">
    <location>
        <begin position="467"/>
        <end position="532"/>
    </location>
</feature>
<evidence type="ECO:0000256" key="5">
    <source>
        <dbReference type="ARBA" id="ARBA00022192"/>
    </source>
</evidence>
<keyword evidence="7" id="KW-0963">Cytoplasm</keyword>
<dbReference type="GO" id="GO:0015031">
    <property type="term" value="P:protein transport"/>
    <property type="evidence" value="ECO:0007669"/>
    <property type="project" value="UniProtKB-KW"/>
</dbReference>
<comment type="caution">
    <text evidence="17">The sequence shown here is derived from an EMBL/GenBank/DDBJ whole genome shotgun (WGS) entry which is preliminary data.</text>
</comment>
<dbReference type="AlphaFoldDB" id="A0A167XYK8"/>
<evidence type="ECO:0000256" key="12">
    <source>
        <dbReference type="ARBA" id="ARBA00023242"/>
    </source>
</evidence>
<organism evidence="17 18">
    <name type="scientific">Ascosphaera apis ARSEF 7405</name>
    <dbReference type="NCBI Taxonomy" id="392613"/>
    <lineage>
        <taxon>Eukaryota</taxon>
        <taxon>Fungi</taxon>
        <taxon>Dikarya</taxon>
        <taxon>Ascomycota</taxon>
        <taxon>Pezizomycotina</taxon>
        <taxon>Eurotiomycetes</taxon>
        <taxon>Eurotiomycetidae</taxon>
        <taxon>Onygenales</taxon>
        <taxon>Ascosphaeraceae</taxon>
        <taxon>Ascosphaera</taxon>
    </lineage>
</organism>
<dbReference type="PANTHER" id="PTHR10351">
    <property type="entry name" value="TRANSCRIPTION FACTOR BTF3 FAMILY MEMBER"/>
    <property type="match status" value="1"/>
</dbReference>